<dbReference type="NCBIfam" id="TIGR02388">
    <property type="entry name" value="rpoC2_cyan"/>
    <property type="match status" value="1"/>
</dbReference>
<dbReference type="InterPro" id="IPR042102">
    <property type="entry name" value="RNA_pol_Rpb1_3_sf"/>
</dbReference>
<keyword evidence="3" id="KW-0150">Chloroplast</keyword>
<feature type="domain" description="RNA polymerase Rpb1" evidence="10">
    <location>
        <begin position="172"/>
        <end position="364"/>
    </location>
</feature>
<evidence type="ECO:0000256" key="4">
    <source>
        <dbReference type="ARBA" id="ARBA00022640"/>
    </source>
</evidence>
<reference evidence="12" key="1">
    <citation type="submission" date="2019-08" db="EMBL/GenBank/DDBJ databases">
        <title>Analysis of the Amborella trichopoda chloroplast genome sequence suggests that amborella is not a basal angiosperm.</title>
        <authorList>
            <person name="Fu X."/>
            <person name="Yi T."/>
        </authorList>
    </citation>
    <scope>NUCLEOTIDE SEQUENCE</scope>
</reference>
<dbReference type="Pfam" id="PF05000">
    <property type="entry name" value="RNA_pol_Rpb1_4"/>
    <property type="match status" value="1"/>
</dbReference>
<dbReference type="EC" id="2.7.7.6" evidence="1"/>
<dbReference type="InterPro" id="IPR007081">
    <property type="entry name" value="RNA_pol_Rpb1_5"/>
</dbReference>
<feature type="domain" description="RNA polymerase Rpb1" evidence="10">
    <location>
        <begin position="1192"/>
        <end position="1278"/>
    </location>
</feature>
<dbReference type="EMBL" id="MN313430">
    <property type="protein sequence ID" value="QWE49851.1"/>
    <property type="molecule type" value="Genomic_DNA"/>
</dbReference>
<sequence>MAERANLVFHNKVIDGTAIKRLISRLIDHFGMAYTSHILDQVKTLGFRQATATSISLGIDDLLTIPSKGWLVQDAEQQSFILEKQHRFGNVHAVEKLRQSIEIWYATSEYLRQEMHLNFKMTDPFNPVHIMSFSGARGNASQVHQLVGMRGLMSDPQGQMIDLPIQSNLREGLSLTEYIISCYGARKGVVDTAVRTSDAGYLTRRLVEVVQHIVVRRTDCGTTRGISVSPQNRMMPESIFIQTLIGRVLADDIYMGSRCIAIRNQDIGIGLVNRFITLRTQPISIRTPFTCRSTSWICRLCYGRSPTHGDLVELGEAVGIIAGQSIGEPGTQLTLRTFHTGGVFTGGTAEHVRAPSNGKIKFNEDLVYPTRTRHGHPAFLCYIDLYVIIESEDLIHKVTIPPKSFLLVQNDQYVESEQVIAEIRAGTYTLNFKERVRKHIYSDSEGEMHWSTDVYHSPEFTYSNVHLLPKTSHLWILSGGSCKFSIVPFSLHKDQDQLNINSLSVERRYISSLSVNNDQVRYKLFRSGFSEKKEGGISYYSELNRIIIGTGHSNLIYSAISYENSDLLAKRRRNRFIIPFQSKSIQEQDKELIPHSGISIEIPINGIFRRNSILAFLDDSRYRRNGSGITKYGAIGTHSIVKKEDVLEYRGVKKFKPKYQMKVDRFFFIPEEVHILPESSSIMVQSNSLIGVDTRLTLNTRSQVGGLVRVERKKKRIELKIFSGDIHFPGETDKISRYSGILIPPGTGKTNPKESKNLKNWIYVQRITPTKKKYFVLVRPVTTYEIADGINLAPLFPQDLFREKDNMQLRVVNYFLYGNGKPTRRISDTSIQLVRTCLILNWHQDNKSASTEEVHASFVEVSTNGLIRDFLRIDLVKSHYIYIRKRNDPSGSGRISHNGAGRTNKNPFYSIYSKARISKSLSQNHGTIRTLLNRNKESQSLIILSSSNCFRMGPFNDVKYQYSIKQKKDPLIQIRNFLGPLGTALQIASLYSSFYPLITHNQTSVTKYLQLENLKQTFRVLKYYLMDERGEIWNLDPCIVLNPFNLNWYSLHDNYFHNYCEERFTIISLGQFICENLCIAKKGPHLKSGQVLIVQVDSVVIRSAKPYLATPGATVHGHYGEILSGGDTLVTFIYEKSRSGDITQGLPKVEQVLEVRSIDSISMNLEKRVESWNEDITRILGIPWGFLIGAELTIAQSRISLVNKIQKVYRSQGVQIHNRHIEIIVRQITSKVAVSEDGMSNVFLPGELIGLLRAERTGRALEEAICYRAILLGITRASLNTQSFISEASFQETARVLAKAALRGRIDWLKGLKENVVLGSLIPAGTGFKGLVHCSRQHNTILLETKKKKLFLGKMRDIFCHHRELFDSFI</sequence>
<evidence type="ECO:0000313" key="12">
    <source>
        <dbReference type="EMBL" id="QWE49851.1"/>
    </source>
</evidence>
<name>A0A8E8PCX3_9ROSI</name>
<evidence type="ECO:0000256" key="9">
    <source>
        <dbReference type="ARBA" id="ARBA00023163"/>
    </source>
</evidence>
<dbReference type="GO" id="GO:0003899">
    <property type="term" value="F:DNA-directed RNA polymerase activity"/>
    <property type="evidence" value="ECO:0007669"/>
    <property type="project" value="UniProtKB-EC"/>
</dbReference>
<gene>
    <name evidence="12" type="primary">rpoC2</name>
</gene>
<dbReference type="GO" id="GO:0000428">
    <property type="term" value="C:DNA-directed RNA polymerase complex"/>
    <property type="evidence" value="ECO:0007669"/>
    <property type="project" value="UniProtKB-KW"/>
</dbReference>
<evidence type="ECO:0000256" key="1">
    <source>
        <dbReference type="ARBA" id="ARBA00012418"/>
    </source>
</evidence>
<dbReference type="FunFam" id="1.10.1790.20:FF:000002">
    <property type="entry name" value="DNA-directed RNA polymerase subunit beta"/>
    <property type="match status" value="1"/>
</dbReference>
<dbReference type="InterPro" id="IPR038120">
    <property type="entry name" value="Rpb1_funnel_sf"/>
</dbReference>
<keyword evidence="7" id="KW-0479">Metal-binding</keyword>
<keyword evidence="2" id="KW-0240">DNA-directed RNA polymerase</keyword>
<evidence type="ECO:0000256" key="5">
    <source>
        <dbReference type="ARBA" id="ARBA00022679"/>
    </source>
</evidence>
<dbReference type="HAMAP" id="MF_01324">
    <property type="entry name" value="RNApol_bact_RpoC2"/>
    <property type="match status" value="1"/>
</dbReference>
<evidence type="ECO:0000256" key="6">
    <source>
        <dbReference type="ARBA" id="ARBA00022695"/>
    </source>
</evidence>
<geneLocation type="plastid" evidence="12"/>
<evidence type="ECO:0000256" key="7">
    <source>
        <dbReference type="ARBA" id="ARBA00022723"/>
    </source>
</evidence>
<dbReference type="PANTHER" id="PTHR34995:SF1">
    <property type="entry name" value="DNA-DIRECTED RNA POLYMERASE SUBUNIT BETA"/>
    <property type="match status" value="1"/>
</dbReference>
<feature type="domain" description="RNA polymerase Rpb1" evidence="11">
    <location>
        <begin position="93"/>
        <end position="157"/>
    </location>
</feature>
<dbReference type="InterPro" id="IPR050254">
    <property type="entry name" value="RNA_pol_beta''_euk"/>
</dbReference>
<keyword evidence="4 12" id="KW-0934">Plastid</keyword>
<keyword evidence="9" id="KW-0804">Transcription</keyword>
<proteinExistence type="inferred from homology"/>
<dbReference type="Gene3D" id="1.10.132.30">
    <property type="match status" value="1"/>
</dbReference>
<dbReference type="FunFam" id="1.10.132.30:FF:000002">
    <property type="entry name" value="DNA-directed RNA polymerase subunit beta"/>
    <property type="match status" value="1"/>
</dbReference>
<organism evidence="12">
    <name type="scientific">Grielum grandiflorum</name>
    <dbReference type="NCBI Taxonomy" id="2806825"/>
    <lineage>
        <taxon>Eukaryota</taxon>
        <taxon>Viridiplantae</taxon>
        <taxon>Streptophyta</taxon>
        <taxon>Embryophyta</taxon>
        <taxon>Tracheophyta</taxon>
        <taxon>Spermatophyta</taxon>
        <taxon>Magnoliopsida</taxon>
        <taxon>eudicotyledons</taxon>
        <taxon>Gunneridae</taxon>
        <taxon>Pentapetalae</taxon>
        <taxon>rosids</taxon>
        <taxon>malvids</taxon>
        <taxon>Malvales</taxon>
        <taxon>Neuradaceae</taxon>
        <taxon>Grielum</taxon>
    </lineage>
</organism>
<evidence type="ECO:0000256" key="2">
    <source>
        <dbReference type="ARBA" id="ARBA00022478"/>
    </source>
</evidence>
<evidence type="ECO:0000256" key="8">
    <source>
        <dbReference type="ARBA" id="ARBA00022833"/>
    </source>
</evidence>
<keyword evidence="6" id="KW-0548">Nucleotidyltransferase</keyword>
<dbReference type="SUPFAM" id="SSF64484">
    <property type="entry name" value="beta and beta-prime subunits of DNA dependent RNA-polymerase"/>
    <property type="match status" value="1"/>
</dbReference>
<dbReference type="Pfam" id="PF04998">
    <property type="entry name" value="RNA_pol_Rpb1_5"/>
    <property type="match status" value="2"/>
</dbReference>
<dbReference type="Gene3D" id="1.10.274.100">
    <property type="entry name" value="RNA polymerase Rpb1, domain 3"/>
    <property type="match status" value="1"/>
</dbReference>
<evidence type="ECO:0000256" key="3">
    <source>
        <dbReference type="ARBA" id="ARBA00022528"/>
    </source>
</evidence>
<protein>
    <recommendedName>
        <fullName evidence="1">DNA-directed RNA polymerase</fullName>
        <ecNumber evidence="1">2.7.7.6</ecNumber>
    </recommendedName>
</protein>
<keyword evidence="8" id="KW-0862">Zinc</keyword>
<accession>A0A8E8PCX3</accession>
<dbReference type="GO" id="GO:0006351">
    <property type="term" value="P:DNA-templated transcription"/>
    <property type="evidence" value="ECO:0007669"/>
    <property type="project" value="InterPro"/>
</dbReference>
<evidence type="ECO:0000259" key="11">
    <source>
        <dbReference type="Pfam" id="PF05000"/>
    </source>
</evidence>
<evidence type="ECO:0000259" key="10">
    <source>
        <dbReference type="Pfam" id="PF04998"/>
    </source>
</evidence>
<dbReference type="InterPro" id="IPR007083">
    <property type="entry name" value="RNA_pol_Rpb1_4"/>
</dbReference>
<dbReference type="Gene3D" id="1.10.1790.20">
    <property type="match status" value="1"/>
</dbReference>
<dbReference type="Gene3D" id="1.10.150.390">
    <property type="match status" value="1"/>
</dbReference>
<dbReference type="InterPro" id="IPR012756">
    <property type="entry name" value="DNA-dir_RpoC2_beta_pp"/>
</dbReference>
<keyword evidence="5" id="KW-0808">Transferase</keyword>
<dbReference type="GO" id="GO:0003677">
    <property type="term" value="F:DNA binding"/>
    <property type="evidence" value="ECO:0007669"/>
    <property type="project" value="InterPro"/>
</dbReference>
<dbReference type="CDD" id="cd02655">
    <property type="entry name" value="RNAP_beta'_C"/>
    <property type="match status" value="1"/>
</dbReference>
<dbReference type="GO" id="GO:0046872">
    <property type="term" value="F:metal ion binding"/>
    <property type="evidence" value="ECO:0007669"/>
    <property type="project" value="UniProtKB-KW"/>
</dbReference>
<dbReference type="PANTHER" id="PTHR34995">
    <property type="entry name" value="DNA-DIRECTED RNA POLYMERASE SUBUNIT BETA"/>
    <property type="match status" value="1"/>
</dbReference>